<name>A0A8H5ERA3_9AGAR</name>
<dbReference type="InterPro" id="IPR011051">
    <property type="entry name" value="RmlC_Cupin_sf"/>
</dbReference>
<comment type="caution">
    <text evidence="2">The sequence shown here is derived from an EMBL/GenBank/DDBJ whole genome shotgun (WGS) entry which is preliminary data.</text>
</comment>
<dbReference type="Proteomes" id="UP000567179">
    <property type="component" value="Unassembled WGS sequence"/>
</dbReference>
<dbReference type="InterPro" id="IPR014710">
    <property type="entry name" value="RmlC-like_jellyroll"/>
</dbReference>
<evidence type="ECO:0000313" key="3">
    <source>
        <dbReference type="Proteomes" id="UP000567179"/>
    </source>
</evidence>
<dbReference type="InterPro" id="IPR009327">
    <property type="entry name" value="Cupin_DUF985"/>
</dbReference>
<protein>
    <recommendedName>
        <fullName evidence="1">DUF985 domain-containing protein</fullName>
    </recommendedName>
</protein>
<dbReference type="SUPFAM" id="SSF51182">
    <property type="entry name" value="RmlC-like cupins"/>
    <property type="match status" value="1"/>
</dbReference>
<dbReference type="OrthoDB" id="6614653at2759"/>
<accession>A0A8H5ERA3</accession>
<feature type="domain" description="DUF985" evidence="1">
    <location>
        <begin position="1"/>
        <end position="62"/>
    </location>
</feature>
<keyword evidence="3" id="KW-1185">Reference proteome</keyword>
<dbReference type="EMBL" id="JAACJJ010000059">
    <property type="protein sequence ID" value="KAF5309505.1"/>
    <property type="molecule type" value="Genomic_DNA"/>
</dbReference>
<evidence type="ECO:0000259" key="1">
    <source>
        <dbReference type="Pfam" id="PF06172"/>
    </source>
</evidence>
<dbReference type="Pfam" id="PF06172">
    <property type="entry name" value="Cupin_5"/>
    <property type="match status" value="1"/>
</dbReference>
<proteinExistence type="predicted"/>
<gene>
    <name evidence="2" type="ORF">D9619_012341</name>
</gene>
<dbReference type="AlphaFoldDB" id="A0A8H5ERA3"/>
<reference evidence="2 3" key="1">
    <citation type="journal article" date="2020" name="ISME J.">
        <title>Uncovering the hidden diversity of litter-decomposition mechanisms in mushroom-forming fungi.</title>
        <authorList>
            <person name="Floudas D."/>
            <person name="Bentzer J."/>
            <person name="Ahren D."/>
            <person name="Johansson T."/>
            <person name="Persson P."/>
            <person name="Tunlid A."/>
        </authorList>
    </citation>
    <scope>NUCLEOTIDE SEQUENCE [LARGE SCALE GENOMIC DNA]</scope>
    <source>
        <strain evidence="2 3">CBS 101986</strain>
    </source>
</reference>
<dbReference type="Gene3D" id="2.60.120.10">
    <property type="entry name" value="Jelly Rolls"/>
    <property type="match status" value="1"/>
</dbReference>
<evidence type="ECO:0000313" key="2">
    <source>
        <dbReference type="EMBL" id="KAF5309505.1"/>
    </source>
</evidence>
<organism evidence="2 3">
    <name type="scientific">Psilocybe cf. subviscida</name>
    <dbReference type="NCBI Taxonomy" id="2480587"/>
    <lineage>
        <taxon>Eukaryota</taxon>
        <taxon>Fungi</taxon>
        <taxon>Dikarya</taxon>
        <taxon>Basidiomycota</taxon>
        <taxon>Agaricomycotina</taxon>
        <taxon>Agaricomycetes</taxon>
        <taxon>Agaricomycetidae</taxon>
        <taxon>Agaricales</taxon>
        <taxon>Agaricineae</taxon>
        <taxon>Strophariaceae</taxon>
        <taxon>Psilocybe</taxon>
    </lineage>
</organism>
<sequence length="94" mass="10788">MGTNIGAGEVLQLFVEGGWWKASEIPPEDVESVKKSEVDPERVGCLITEVVVPGWTLEQHGFLTLQTLKDMWNGKDGWQEYQRFLRSHQVTEWE</sequence>